<accession>A0AAN6TVB1</accession>
<dbReference type="RefSeq" id="XP_062645080.1">
    <property type="nucleotide sequence ID" value="XM_062795300.1"/>
</dbReference>
<keyword evidence="7" id="KW-1185">Reference proteome</keyword>
<evidence type="ECO:0000313" key="7">
    <source>
        <dbReference type="Proteomes" id="UP001302602"/>
    </source>
</evidence>
<dbReference type="CDD" id="cd03401">
    <property type="entry name" value="SPFH_prohibitin"/>
    <property type="match status" value="1"/>
</dbReference>
<protein>
    <recommendedName>
        <fullName evidence="4">Prohibitin</fullName>
    </recommendedName>
</protein>
<dbReference type="EMBL" id="MU853234">
    <property type="protein sequence ID" value="KAK4121309.1"/>
    <property type="molecule type" value="Genomic_DNA"/>
</dbReference>
<dbReference type="GO" id="GO:0000423">
    <property type="term" value="P:mitophagy"/>
    <property type="evidence" value="ECO:0007669"/>
    <property type="project" value="UniProtKB-ARBA"/>
</dbReference>
<dbReference type="PANTHER" id="PTHR23222:SF0">
    <property type="entry name" value="PROHIBITIN 1"/>
    <property type="match status" value="1"/>
</dbReference>
<dbReference type="GO" id="GO:0035632">
    <property type="term" value="C:mitochondrial prohibitin complex"/>
    <property type="evidence" value="ECO:0007669"/>
    <property type="project" value="UniProtKB-ARBA"/>
</dbReference>
<reference evidence="6" key="2">
    <citation type="submission" date="2023-05" db="EMBL/GenBank/DDBJ databases">
        <authorList>
            <consortium name="Lawrence Berkeley National Laboratory"/>
            <person name="Steindorff A."/>
            <person name="Hensen N."/>
            <person name="Bonometti L."/>
            <person name="Westerberg I."/>
            <person name="Brannstrom I.O."/>
            <person name="Guillou S."/>
            <person name="Cros-Aarteil S."/>
            <person name="Calhoun S."/>
            <person name="Haridas S."/>
            <person name="Kuo A."/>
            <person name="Mondo S."/>
            <person name="Pangilinan J."/>
            <person name="Riley R."/>
            <person name="Labutti K."/>
            <person name="Andreopoulos B."/>
            <person name="Lipzen A."/>
            <person name="Chen C."/>
            <person name="Yanf M."/>
            <person name="Daum C."/>
            <person name="Ng V."/>
            <person name="Clum A."/>
            <person name="Ohm R."/>
            <person name="Martin F."/>
            <person name="Silar P."/>
            <person name="Natvig D."/>
            <person name="Lalanne C."/>
            <person name="Gautier V."/>
            <person name="Ament-Velasquez S.L."/>
            <person name="Kruys A."/>
            <person name="Hutchinson M.I."/>
            <person name="Powell A.J."/>
            <person name="Barry K."/>
            <person name="Miller A.N."/>
            <person name="Grigoriev I.V."/>
            <person name="Debuchy R."/>
            <person name="Gladieux P."/>
            <person name="Thoren M.H."/>
            <person name="Johannesson H."/>
        </authorList>
    </citation>
    <scope>NUCLEOTIDE SEQUENCE</scope>
    <source>
        <strain evidence="6">CBS 731.68</strain>
    </source>
</reference>
<comment type="subunit">
    <text evidence="3">The mitochondrial prohibitin complex consists of two subunits (PHB1 and PHB2). The subunits assemble into a membrane-associated ring-shaped supercomplex of approximately 1 mDa. Interacts with ATG24/SNX4; the interaction is direct and plays a role in mitophagy.</text>
</comment>
<dbReference type="AlphaFoldDB" id="A0AAN6TVB1"/>
<dbReference type="InterPro" id="IPR000163">
    <property type="entry name" value="Prohibitin"/>
</dbReference>
<evidence type="ECO:0000256" key="4">
    <source>
        <dbReference type="RuleBase" id="RU366048"/>
    </source>
</evidence>
<sequence>MAARGLGFVYSAAIPAAIGYGLLQSSIYDVKGGTRAVIFDRLSGVKETVVNEGTHFLIPWLQKAIIFDVRTKPRIIPTTTGSKDLQMVSLTLRVLHRPEVKALPRIYQSLGQDYDERVLPSIGNEVLKSIVAQFDAAELITQREAVSERIRADLMKRASEFNIALEDVSITHMTFGKEFTKAVEQKQIAQQDAERARFIVEKAEQERQANVIRAEGEAESADIISRAIAKSGEGLIQIRKIEASREIAQTLASNPNVAYLPGGGKGTNLLMNVGKP</sequence>
<evidence type="ECO:0000313" key="6">
    <source>
        <dbReference type="EMBL" id="KAK4121309.1"/>
    </source>
</evidence>
<dbReference type="SUPFAM" id="SSF117892">
    <property type="entry name" value="Band 7/SPFH domain"/>
    <property type="match status" value="1"/>
</dbReference>
<name>A0AAN6TVB1_9PEZI</name>
<dbReference type="Proteomes" id="UP001302602">
    <property type="component" value="Unassembled WGS sequence"/>
</dbReference>
<evidence type="ECO:0000256" key="3">
    <source>
        <dbReference type="ARBA" id="ARBA00066275"/>
    </source>
</evidence>
<dbReference type="InterPro" id="IPR001107">
    <property type="entry name" value="Band_7"/>
</dbReference>
<dbReference type="Gene3D" id="3.30.479.30">
    <property type="entry name" value="Band 7 domain"/>
    <property type="match status" value="1"/>
</dbReference>
<dbReference type="SMART" id="SM00244">
    <property type="entry name" value="PHB"/>
    <property type="match status" value="1"/>
</dbReference>
<keyword evidence="4" id="KW-0999">Mitochondrion inner membrane</keyword>
<evidence type="ECO:0000259" key="5">
    <source>
        <dbReference type="SMART" id="SM00244"/>
    </source>
</evidence>
<comment type="similarity">
    <text evidence="1 4">Belongs to the prohibitin family.</text>
</comment>
<proteinExistence type="inferred from homology"/>
<evidence type="ECO:0000256" key="2">
    <source>
        <dbReference type="ARBA" id="ARBA00053189"/>
    </source>
</evidence>
<dbReference type="GO" id="GO:0007005">
    <property type="term" value="P:mitochondrion organization"/>
    <property type="evidence" value="ECO:0007669"/>
    <property type="project" value="TreeGrafter"/>
</dbReference>
<dbReference type="FunFam" id="3.30.479.30:FF:000001">
    <property type="entry name" value="Prohibitin 2"/>
    <property type="match status" value="1"/>
</dbReference>
<dbReference type="PRINTS" id="PR00679">
    <property type="entry name" value="PROHIBITIN"/>
</dbReference>
<evidence type="ECO:0000256" key="1">
    <source>
        <dbReference type="ARBA" id="ARBA00009658"/>
    </source>
</evidence>
<reference evidence="6" key="1">
    <citation type="journal article" date="2023" name="Mol. Phylogenet. Evol.">
        <title>Genome-scale phylogeny and comparative genomics of the fungal order Sordariales.</title>
        <authorList>
            <person name="Hensen N."/>
            <person name="Bonometti L."/>
            <person name="Westerberg I."/>
            <person name="Brannstrom I.O."/>
            <person name="Guillou S."/>
            <person name="Cros-Aarteil S."/>
            <person name="Calhoun S."/>
            <person name="Haridas S."/>
            <person name="Kuo A."/>
            <person name="Mondo S."/>
            <person name="Pangilinan J."/>
            <person name="Riley R."/>
            <person name="LaButti K."/>
            <person name="Andreopoulos B."/>
            <person name="Lipzen A."/>
            <person name="Chen C."/>
            <person name="Yan M."/>
            <person name="Daum C."/>
            <person name="Ng V."/>
            <person name="Clum A."/>
            <person name="Steindorff A."/>
            <person name="Ohm R.A."/>
            <person name="Martin F."/>
            <person name="Silar P."/>
            <person name="Natvig D.O."/>
            <person name="Lalanne C."/>
            <person name="Gautier V."/>
            <person name="Ament-Velasquez S.L."/>
            <person name="Kruys A."/>
            <person name="Hutchinson M.I."/>
            <person name="Powell A.J."/>
            <person name="Barry K."/>
            <person name="Miller A.N."/>
            <person name="Grigoriev I.V."/>
            <person name="Debuchy R."/>
            <person name="Gladieux P."/>
            <person name="Hiltunen Thoren M."/>
            <person name="Johannesson H."/>
        </authorList>
    </citation>
    <scope>NUCLEOTIDE SEQUENCE</scope>
    <source>
        <strain evidence="6">CBS 731.68</strain>
    </source>
</reference>
<keyword evidence="4" id="KW-0472">Membrane</keyword>
<dbReference type="Pfam" id="PF01145">
    <property type="entry name" value="Band_7"/>
    <property type="match status" value="1"/>
</dbReference>
<comment type="function">
    <text evidence="2">Prohibitin probably acts as a holdase/unfoldase for the stabilization of newly synthesized mitochondrial proteins. Involved in mitophagy. Required for the switch to necrotrophic growth.</text>
</comment>
<dbReference type="InterPro" id="IPR036013">
    <property type="entry name" value="Band_7/SPFH_dom_sf"/>
</dbReference>
<gene>
    <name evidence="6" type="ORF">N657DRAFT_665595</name>
</gene>
<feature type="domain" description="Band 7" evidence="5">
    <location>
        <begin position="26"/>
        <end position="187"/>
    </location>
</feature>
<dbReference type="PANTHER" id="PTHR23222">
    <property type="entry name" value="PROHIBITIN"/>
    <property type="match status" value="1"/>
</dbReference>
<dbReference type="GeneID" id="87832069"/>
<comment type="subcellular location">
    <subcellularLocation>
        <location evidence="4">Mitochondrion inner membrane</location>
    </subcellularLocation>
</comment>
<keyword evidence="4" id="KW-0496">Mitochondrion</keyword>
<organism evidence="6 7">
    <name type="scientific">Parathielavia appendiculata</name>
    <dbReference type="NCBI Taxonomy" id="2587402"/>
    <lineage>
        <taxon>Eukaryota</taxon>
        <taxon>Fungi</taxon>
        <taxon>Dikarya</taxon>
        <taxon>Ascomycota</taxon>
        <taxon>Pezizomycotina</taxon>
        <taxon>Sordariomycetes</taxon>
        <taxon>Sordariomycetidae</taxon>
        <taxon>Sordariales</taxon>
        <taxon>Chaetomiaceae</taxon>
        <taxon>Parathielavia</taxon>
    </lineage>
</organism>
<comment type="caution">
    <text evidence="6">The sequence shown here is derived from an EMBL/GenBank/DDBJ whole genome shotgun (WGS) entry which is preliminary data.</text>
</comment>